<comment type="caution">
    <text evidence="2">The sequence shown here is derived from an EMBL/GenBank/DDBJ whole genome shotgun (WGS) entry which is preliminary data.</text>
</comment>
<dbReference type="AlphaFoldDB" id="A0A8T0EMJ2"/>
<keyword evidence="3" id="KW-1185">Reference proteome</keyword>
<sequence>MCQTLHSIVAPILYASKKWTRKEKQSFKSDNKQVNLRTDMQQRYFFHFAYITQASEPTTISLSHTHYPLNTTHLLTPNPYPGFRADHNLSRNTHHTLPRLQSRPQFLSRHHTPHITQASEPTTIPLSHTHTHYPGFRADHNSLSHTQHYPGFRADHNSLSLHTLPRLQSRPQFPLSHTTLPRLQKPTTIPLSPHHITQASKPTTIPSLQNTLPRLQTDPNLSPHTLPRLQSRPQFLSRTHITQASEPTTILSRSHYPGFRANHDSLSQALPRLQSRPQFHSPRTPLPRLQSRPQFPLSHTHITQASEPTTIPSLTHTHYPGFRADHNPLSHHYPASEPTTIPSLAHTLPSLQSRTQFHSSRRHYPVFRADHNSTTHSRRHYPFFRADHNSTTHSRTHYPCFRADHNSTTHSRTHYPGFRADHNSTAHSRTHYPGFRGTTIPHSLAALPNASSRTQFHSSRRSANATIPSFSQAYPGSDRHTIHSNSRAATQVQFNSSHRRITGVPQHNNSTRSYIRRFSTHSGIHISHYRPEPPQTTNSACETLHSKIARVMHFFKLAHTEIAHFRYIATSAYQMTETYYIQTVRLQWRQLTQLLLHTFTDVL</sequence>
<protein>
    <submittedName>
        <fullName evidence="2">Uncharacterized protein</fullName>
    </submittedName>
</protein>
<name>A0A8T0EMJ2_ARGBR</name>
<feature type="region of interest" description="Disordered" evidence="1">
    <location>
        <begin position="408"/>
        <end position="440"/>
    </location>
</feature>
<evidence type="ECO:0000256" key="1">
    <source>
        <dbReference type="SAM" id="MobiDB-lite"/>
    </source>
</evidence>
<feature type="region of interest" description="Disordered" evidence="1">
    <location>
        <begin position="459"/>
        <end position="485"/>
    </location>
</feature>
<organism evidence="2 3">
    <name type="scientific">Argiope bruennichi</name>
    <name type="common">Wasp spider</name>
    <name type="synonym">Aranea bruennichi</name>
    <dbReference type="NCBI Taxonomy" id="94029"/>
    <lineage>
        <taxon>Eukaryota</taxon>
        <taxon>Metazoa</taxon>
        <taxon>Ecdysozoa</taxon>
        <taxon>Arthropoda</taxon>
        <taxon>Chelicerata</taxon>
        <taxon>Arachnida</taxon>
        <taxon>Araneae</taxon>
        <taxon>Araneomorphae</taxon>
        <taxon>Entelegynae</taxon>
        <taxon>Araneoidea</taxon>
        <taxon>Araneidae</taxon>
        <taxon>Argiope</taxon>
    </lineage>
</organism>
<evidence type="ECO:0000313" key="3">
    <source>
        <dbReference type="Proteomes" id="UP000807504"/>
    </source>
</evidence>
<accession>A0A8T0EMJ2</accession>
<evidence type="ECO:0000313" key="2">
    <source>
        <dbReference type="EMBL" id="KAF8774644.1"/>
    </source>
</evidence>
<reference evidence="2" key="1">
    <citation type="journal article" date="2020" name="bioRxiv">
        <title>Chromosome-level reference genome of the European wasp spider Argiope bruennichi: a resource for studies on range expansion and evolutionary adaptation.</title>
        <authorList>
            <person name="Sheffer M.M."/>
            <person name="Hoppe A."/>
            <person name="Krehenwinkel H."/>
            <person name="Uhl G."/>
            <person name="Kuss A.W."/>
            <person name="Jensen L."/>
            <person name="Jensen C."/>
            <person name="Gillespie R.G."/>
            <person name="Hoff K.J."/>
            <person name="Prost S."/>
        </authorList>
    </citation>
    <scope>NUCLEOTIDE SEQUENCE</scope>
</reference>
<gene>
    <name evidence="2" type="ORF">HNY73_017174</name>
</gene>
<reference evidence="2" key="2">
    <citation type="submission" date="2020-06" db="EMBL/GenBank/DDBJ databases">
        <authorList>
            <person name="Sheffer M."/>
        </authorList>
    </citation>
    <scope>NUCLEOTIDE SEQUENCE</scope>
</reference>
<dbReference type="Proteomes" id="UP000807504">
    <property type="component" value="Unassembled WGS sequence"/>
</dbReference>
<proteinExistence type="predicted"/>
<dbReference type="EMBL" id="JABXBU010002227">
    <property type="protein sequence ID" value="KAF8774644.1"/>
    <property type="molecule type" value="Genomic_DNA"/>
</dbReference>
<feature type="compositionally biased region" description="Polar residues" evidence="1">
    <location>
        <begin position="459"/>
        <end position="474"/>
    </location>
</feature>